<feature type="region of interest" description="Disordered" evidence="1">
    <location>
        <begin position="1"/>
        <end position="25"/>
    </location>
</feature>
<feature type="compositionally biased region" description="Basic residues" evidence="1">
    <location>
        <begin position="1"/>
        <end position="17"/>
    </location>
</feature>
<proteinExistence type="predicted"/>
<dbReference type="Proteomes" id="UP000031737">
    <property type="component" value="Unassembled WGS sequence"/>
</dbReference>
<dbReference type="EMBL" id="AUPL01003643">
    <property type="protein sequence ID" value="ESL08651.1"/>
    <property type="molecule type" value="Genomic_DNA"/>
</dbReference>
<name>A0A061J3H9_TRYRA</name>
<evidence type="ECO:0000313" key="3">
    <source>
        <dbReference type="Proteomes" id="UP000031737"/>
    </source>
</evidence>
<feature type="non-terminal residue" evidence="2">
    <location>
        <position position="294"/>
    </location>
</feature>
<sequence>MPPKRKRGGPRGKKGKQKPFVDPDEGYRRALDERYYLPKHTRADINQSYLRKILFAVRSFTLAQPPLEPETLALREEAVEGEIATCVPLQVLPLIVRALGLNLSEEQMRQLAWIVLYHGEWPQQQVPELDAGTVVSSQGASPQDAEAGTETHVKVKLEDMLGNPLDETVTLAARQGKQLMVDRGKLEAVLLDIMHTGLLVFDPARSMQGEAAGPAHERVVSVVDRVNPEVVDNVFDAFWTSSLRHRCKDGVRYIYVNDLERLVAATNEAAEHGELPLTPEELRSFLFFVNETGS</sequence>
<reference evidence="2 3" key="1">
    <citation type="submission" date="2013-07" db="EMBL/GenBank/DDBJ databases">
        <authorList>
            <person name="Stoco P.H."/>
            <person name="Wagner G."/>
            <person name="Gerber A."/>
            <person name="Zaha A."/>
            <person name="Thompson C."/>
            <person name="Bartholomeu D.C."/>
            <person name="Luckemeyer D.D."/>
            <person name="Bahia D."/>
            <person name="Loreto E."/>
            <person name="Prestes E.B."/>
            <person name="Lima F.M."/>
            <person name="Rodrigues-Luiz G."/>
            <person name="Vallejo G.A."/>
            <person name="Filho J.F."/>
            <person name="Monteiro K.M."/>
            <person name="Tyler K.M."/>
            <person name="de Almeida L.G."/>
            <person name="Ortiz M.F."/>
            <person name="Siervo M.A."/>
            <person name="de Moraes M.H."/>
            <person name="Cunha O.L."/>
            <person name="Mendonca-Neto R."/>
            <person name="Silva R."/>
            <person name="Teixeira S.M."/>
            <person name="Murta S.M."/>
            <person name="Sincero T.C."/>
            <person name="Mendes T.A."/>
            <person name="Urmenyi T.P."/>
            <person name="Silva V.G."/>
            <person name="da Rocha W.D."/>
            <person name="Andersson B."/>
            <person name="Romanha A.J."/>
            <person name="Steindel M."/>
            <person name="de Vasconcelos A.T."/>
            <person name="Grisard E.C."/>
        </authorList>
    </citation>
    <scope>NUCLEOTIDE SEQUENCE [LARGE SCALE GENOMIC DNA]</scope>
    <source>
        <strain evidence="2 3">SC58</strain>
    </source>
</reference>
<keyword evidence="3" id="KW-1185">Reference proteome</keyword>
<dbReference type="OrthoDB" id="262579at2759"/>
<gene>
    <name evidence="2" type="ORF">TRSC58_03643</name>
</gene>
<accession>A0A061J3H9</accession>
<organism evidence="2 3">
    <name type="scientific">Trypanosoma rangeli SC58</name>
    <dbReference type="NCBI Taxonomy" id="429131"/>
    <lineage>
        <taxon>Eukaryota</taxon>
        <taxon>Discoba</taxon>
        <taxon>Euglenozoa</taxon>
        <taxon>Kinetoplastea</taxon>
        <taxon>Metakinetoplastina</taxon>
        <taxon>Trypanosomatida</taxon>
        <taxon>Trypanosomatidae</taxon>
        <taxon>Trypanosoma</taxon>
        <taxon>Herpetosoma</taxon>
    </lineage>
</organism>
<protein>
    <submittedName>
        <fullName evidence="2">Uncharacterized protein</fullName>
    </submittedName>
</protein>
<evidence type="ECO:0000256" key="1">
    <source>
        <dbReference type="SAM" id="MobiDB-lite"/>
    </source>
</evidence>
<dbReference type="VEuPathDB" id="TriTrypDB:TRSC58_03643"/>
<dbReference type="AlphaFoldDB" id="A0A061J3H9"/>
<evidence type="ECO:0000313" key="2">
    <source>
        <dbReference type="EMBL" id="ESL08651.1"/>
    </source>
</evidence>
<comment type="caution">
    <text evidence="2">The sequence shown here is derived from an EMBL/GenBank/DDBJ whole genome shotgun (WGS) entry which is preliminary data.</text>
</comment>